<feature type="coiled-coil region" evidence="2">
    <location>
        <begin position="110"/>
        <end position="137"/>
    </location>
</feature>
<dbReference type="Gene3D" id="2.40.30.170">
    <property type="match status" value="1"/>
</dbReference>
<dbReference type="InterPro" id="IPR058625">
    <property type="entry name" value="MdtA-like_BSH"/>
</dbReference>
<dbReference type="AlphaFoldDB" id="A0AAU7CMW4"/>
<dbReference type="InterPro" id="IPR058649">
    <property type="entry name" value="CzcB_C"/>
</dbReference>
<dbReference type="Pfam" id="PF25917">
    <property type="entry name" value="BSH_RND"/>
    <property type="match status" value="1"/>
</dbReference>
<evidence type="ECO:0000259" key="4">
    <source>
        <dbReference type="Pfam" id="PF25975"/>
    </source>
</evidence>
<sequence>MMSRFVVVTIALGILVAVLAAANLRRDSGSLEIDWRLASPPTREVIVEPPTRGPIIQTVAAPGKVEAVEEAEIASQLVGRVLAVKVKDGDSVKANDVLVQLDDTDAKARLDSSKARIERLRSAIEQAGSDVDKANRDAKQSGTLAGRGFTAPNELADARTAVAKSQAALAMSRHELIESEAMRRTSQQDLDRTTIKAPIDGVVAGVNVDVGEVVIAGTTNLPGSVLMTISDMNRMRVRADVDETDVPLVRRGQPALVYLQADQLHPIAGTIDLVAPKGKTKDEVVSFETLVSLDAAADTAHSSLRPAMTATVEIEVRRASAALGVPAQAVVHRRRKDLPNTPSVRAWAERNARSPGEKAQEAELRYIKIVFVIEGGIARARPVETGLSDERKVEILSGLKPDEPVVVGPFRTLDELKDGDPVKPVKTLSEAGDAR</sequence>
<dbReference type="Gene3D" id="2.40.420.20">
    <property type="match status" value="1"/>
</dbReference>
<organism evidence="5">
    <name type="scientific">Singulisphaera sp. Ch08</name>
    <dbReference type="NCBI Taxonomy" id="3120278"/>
    <lineage>
        <taxon>Bacteria</taxon>
        <taxon>Pseudomonadati</taxon>
        <taxon>Planctomycetota</taxon>
        <taxon>Planctomycetia</taxon>
        <taxon>Isosphaerales</taxon>
        <taxon>Isosphaeraceae</taxon>
        <taxon>Singulisphaera</taxon>
    </lineage>
</organism>
<feature type="domain" description="CzcB-like C-terminal circularly permuted SH3-like" evidence="4">
    <location>
        <begin position="368"/>
        <end position="407"/>
    </location>
</feature>
<dbReference type="PANTHER" id="PTHR30469">
    <property type="entry name" value="MULTIDRUG RESISTANCE PROTEIN MDTA"/>
    <property type="match status" value="1"/>
</dbReference>
<dbReference type="Gene3D" id="1.10.287.470">
    <property type="entry name" value="Helix hairpin bin"/>
    <property type="match status" value="1"/>
</dbReference>
<evidence type="ECO:0000313" key="5">
    <source>
        <dbReference type="EMBL" id="XBH06339.1"/>
    </source>
</evidence>
<gene>
    <name evidence="5" type="ORF">V5E97_09965</name>
</gene>
<reference evidence="5" key="1">
    <citation type="submission" date="2024-05" db="EMBL/GenBank/DDBJ databases">
        <title>Planctomycetes of the genus Singulisphaera possess chitinolytic capabilities.</title>
        <authorList>
            <person name="Ivanova A."/>
        </authorList>
    </citation>
    <scope>NUCLEOTIDE SEQUENCE</scope>
    <source>
        <strain evidence="5">Ch08T</strain>
    </source>
</reference>
<dbReference type="NCBIfam" id="TIGR01730">
    <property type="entry name" value="RND_mfp"/>
    <property type="match status" value="1"/>
</dbReference>
<dbReference type="EMBL" id="CP155447">
    <property type="protein sequence ID" value="XBH06339.1"/>
    <property type="molecule type" value="Genomic_DNA"/>
</dbReference>
<dbReference type="Pfam" id="PF25975">
    <property type="entry name" value="CzcB_C"/>
    <property type="match status" value="1"/>
</dbReference>
<keyword evidence="2" id="KW-0175">Coiled coil</keyword>
<proteinExistence type="inferred from homology"/>
<feature type="domain" description="Multidrug resistance protein MdtA-like barrel-sandwich hybrid" evidence="3">
    <location>
        <begin position="70"/>
        <end position="220"/>
    </location>
</feature>
<dbReference type="SUPFAM" id="SSF111369">
    <property type="entry name" value="HlyD-like secretion proteins"/>
    <property type="match status" value="1"/>
</dbReference>
<accession>A0AAU7CMW4</accession>
<dbReference type="GO" id="GO:0015562">
    <property type="term" value="F:efflux transmembrane transporter activity"/>
    <property type="evidence" value="ECO:0007669"/>
    <property type="project" value="TreeGrafter"/>
</dbReference>
<dbReference type="InterPro" id="IPR006143">
    <property type="entry name" value="RND_pump_MFP"/>
</dbReference>
<protein>
    <submittedName>
        <fullName evidence="5">Efflux RND transporter periplasmic adaptor subunit</fullName>
    </submittedName>
</protein>
<evidence type="ECO:0000259" key="3">
    <source>
        <dbReference type="Pfam" id="PF25917"/>
    </source>
</evidence>
<dbReference type="GO" id="GO:1990281">
    <property type="term" value="C:efflux pump complex"/>
    <property type="evidence" value="ECO:0007669"/>
    <property type="project" value="TreeGrafter"/>
</dbReference>
<evidence type="ECO:0000256" key="1">
    <source>
        <dbReference type="ARBA" id="ARBA00009477"/>
    </source>
</evidence>
<dbReference type="PANTHER" id="PTHR30469:SF15">
    <property type="entry name" value="HLYD FAMILY OF SECRETION PROTEINS"/>
    <property type="match status" value="1"/>
</dbReference>
<comment type="similarity">
    <text evidence="1">Belongs to the membrane fusion protein (MFP) (TC 8.A.1) family.</text>
</comment>
<dbReference type="Gene3D" id="2.40.50.100">
    <property type="match status" value="1"/>
</dbReference>
<dbReference type="RefSeq" id="WP_406699190.1">
    <property type="nucleotide sequence ID" value="NZ_CP155447.1"/>
</dbReference>
<evidence type="ECO:0000256" key="2">
    <source>
        <dbReference type="SAM" id="Coils"/>
    </source>
</evidence>
<name>A0AAU7CMW4_9BACT</name>